<feature type="region of interest" description="Disordered" evidence="1">
    <location>
        <begin position="247"/>
        <end position="278"/>
    </location>
</feature>
<evidence type="ECO:0000256" key="1">
    <source>
        <dbReference type="SAM" id="MobiDB-lite"/>
    </source>
</evidence>
<dbReference type="RefSeq" id="XP_066715835.1">
    <property type="nucleotide sequence ID" value="XM_066858893.1"/>
</dbReference>
<name>A0ABR1V0W6_9PEZI</name>
<protein>
    <submittedName>
        <fullName evidence="2">Uncharacterized protein</fullName>
    </submittedName>
</protein>
<dbReference type="EMBL" id="JAQQWL010000007">
    <property type="protein sequence ID" value="KAK8064846.1"/>
    <property type="molecule type" value="Genomic_DNA"/>
</dbReference>
<dbReference type="Proteomes" id="UP001480595">
    <property type="component" value="Unassembled WGS sequence"/>
</dbReference>
<reference evidence="2 3" key="1">
    <citation type="submission" date="2023-01" db="EMBL/GenBank/DDBJ databases">
        <title>Analysis of 21 Apiospora genomes using comparative genomics revels a genus with tremendous synthesis potential of carbohydrate active enzymes and secondary metabolites.</title>
        <authorList>
            <person name="Sorensen T."/>
        </authorList>
    </citation>
    <scope>NUCLEOTIDE SEQUENCE [LARGE SCALE GENOMIC DNA]</scope>
    <source>
        <strain evidence="2 3">CBS 135458</strain>
    </source>
</reference>
<evidence type="ECO:0000313" key="2">
    <source>
        <dbReference type="EMBL" id="KAK8064846.1"/>
    </source>
</evidence>
<dbReference type="GeneID" id="92091956"/>
<proteinExistence type="predicted"/>
<comment type="caution">
    <text evidence="2">The sequence shown here is derived from an EMBL/GenBank/DDBJ whole genome shotgun (WGS) entry which is preliminary data.</text>
</comment>
<evidence type="ECO:0000313" key="3">
    <source>
        <dbReference type="Proteomes" id="UP001480595"/>
    </source>
</evidence>
<keyword evidence="3" id="KW-1185">Reference proteome</keyword>
<sequence>MARKQQRPKDMDPAVQFGFPQFGMPYGASNSHHMPFPIHPYSAFNGLTYVNPNGAPFVVHPFASSGDHSRPGYNEVVARKGNITGDAVKTSADTTNASSPEMQVSRAAHKLHKQSDNILKSYGTLHEDYETDTKPISDYVQDRHLLQQIWRLKVEKFQEDKTKKEQQEQPAVQRAKLASCLNKMDTSAEQLLLELASDESQHDSRTTLLEKLRQAGDRVRDLTDKASTCVDAHKDLVGELKSIGMLTDPKSSALCHSEKPKADSQDQENPQADDSDYE</sequence>
<organism evidence="2 3">
    <name type="scientific">Apiospora phragmitis</name>
    <dbReference type="NCBI Taxonomy" id="2905665"/>
    <lineage>
        <taxon>Eukaryota</taxon>
        <taxon>Fungi</taxon>
        <taxon>Dikarya</taxon>
        <taxon>Ascomycota</taxon>
        <taxon>Pezizomycotina</taxon>
        <taxon>Sordariomycetes</taxon>
        <taxon>Xylariomycetidae</taxon>
        <taxon>Amphisphaeriales</taxon>
        <taxon>Apiosporaceae</taxon>
        <taxon>Apiospora</taxon>
    </lineage>
</organism>
<accession>A0ABR1V0W6</accession>
<gene>
    <name evidence="2" type="ORF">PG994_007484</name>
</gene>